<gene>
    <name evidence="1" type="ORF">KPL71_019066</name>
</gene>
<keyword evidence="2" id="KW-1185">Reference proteome</keyword>
<evidence type="ECO:0000313" key="1">
    <source>
        <dbReference type="EMBL" id="KAH9739243.1"/>
    </source>
</evidence>
<organism evidence="1 2">
    <name type="scientific">Citrus sinensis</name>
    <name type="common">Sweet orange</name>
    <name type="synonym">Citrus aurantium var. sinensis</name>
    <dbReference type="NCBI Taxonomy" id="2711"/>
    <lineage>
        <taxon>Eukaryota</taxon>
        <taxon>Viridiplantae</taxon>
        <taxon>Streptophyta</taxon>
        <taxon>Embryophyta</taxon>
        <taxon>Tracheophyta</taxon>
        <taxon>Spermatophyta</taxon>
        <taxon>Magnoliopsida</taxon>
        <taxon>eudicotyledons</taxon>
        <taxon>Gunneridae</taxon>
        <taxon>Pentapetalae</taxon>
        <taxon>rosids</taxon>
        <taxon>malvids</taxon>
        <taxon>Sapindales</taxon>
        <taxon>Rutaceae</taxon>
        <taxon>Aurantioideae</taxon>
        <taxon>Citrus</taxon>
    </lineage>
</organism>
<reference evidence="2" key="1">
    <citation type="journal article" date="2023" name="Hortic. Res.">
        <title>A chromosome-level phased genome enabling allele-level studies in sweet orange: a case study on citrus Huanglongbing tolerance.</title>
        <authorList>
            <person name="Wu B."/>
            <person name="Yu Q."/>
            <person name="Deng Z."/>
            <person name="Duan Y."/>
            <person name="Luo F."/>
            <person name="Gmitter F. Jr."/>
        </authorList>
    </citation>
    <scope>NUCLEOTIDE SEQUENCE [LARGE SCALE GENOMIC DNA]</scope>
    <source>
        <strain evidence="2">cv. Valencia</strain>
    </source>
</reference>
<dbReference type="EMBL" id="CM039175">
    <property type="protein sequence ID" value="KAH9739243.1"/>
    <property type="molecule type" value="Genomic_DNA"/>
</dbReference>
<comment type="caution">
    <text evidence="1">The sequence shown here is derived from an EMBL/GenBank/DDBJ whole genome shotgun (WGS) entry which is preliminary data.</text>
</comment>
<accession>A0ACB8K3A7</accession>
<dbReference type="Proteomes" id="UP000829398">
    <property type="component" value="Chromosome 6"/>
</dbReference>
<name>A0ACB8K3A7_CITSI</name>
<protein>
    <submittedName>
        <fullName evidence="1">Uncharacterized protein</fullName>
    </submittedName>
</protein>
<proteinExistence type="predicted"/>
<evidence type="ECO:0000313" key="2">
    <source>
        <dbReference type="Proteomes" id="UP000829398"/>
    </source>
</evidence>
<sequence>MDLIPNYNSSERYWRRRGYQKLNDARKKNVTQALEDWRIIAVPKLCFNIIIASPLRLWTKFRNAYIRKMNNLAAKVGSLNNESAFGTKRIPNKARQGDRVVYCSEEIEDRLVLEIYKVLVASGRDISSLQN</sequence>